<dbReference type="EMBL" id="UFXS01000001">
    <property type="protein sequence ID" value="STD55927.1"/>
    <property type="molecule type" value="Genomic_DNA"/>
</dbReference>
<dbReference type="AlphaFoldDB" id="A0A376GAX4"/>
<accession>A0A376GAX4</accession>
<proteinExistence type="predicted"/>
<gene>
    <name evidence="1" type="ORF">NCTC13456_01907</name>
</gene>
<name>A0A376GAX4_9FLAO</name>
<sequence length="53" mass="6081">MFLTRGRLQTKKGSALKEKVKDIPEKLLESMAISVDELKQLKKIANKILNKQQ</sequence>
<dbReference type="Proteomes" id="UP000254737">
    <property type="component" value="Unassembled WGS sequence"/>
</dbReference>
<evidence type="ECO:0000313" key="2">
    <source>
        <dbReference type="Proteomes" id="UP000254737"/>
    </source>
</evidence>
<organism evidence="1 2">
    <name type="scientific">Empedobacter falsenii</name>
    <dbReference type="NCBI Taxonomy" id="343874"/>
    <lineage>
        <taxon>Bacteria</taxon>
        <taxon>Pseudomonadati</taxon>
        <taxon>Bacteroidota</taxon>
        <taxon>Flavobacteriia</taxon>
        <taxon>Flavobacteriales</taxon>
        <taxon>Weeksellaceae</taxon>
        <taxon>Empedobacter</taxon>
    </lineage>
</organism>
<reference evidence="1 2" key="1">
    <citation type="submission" date="2018-06" db="EMBL/GenBank/DDBJ databases">
        <authorList>
            <consortium name="Pathogen Informatics"/>
            <person name="Doyle S."/>
        </authorList>
    </citation>
    <scope>NUCLEOTIDE SEQUENCE [LARGE SCALE GENOMIC DNA]</scope>
    <source>
        <strain evidence="1 2">NCTC13456</strain>
    </source>
</reference>
<evidence type="ECO:0000313" key="1">
    <source>
        <dbReference type="EMBL" id="STD55927.1"/>
    </source>
</evidence>
<protein>
    <submittedName>
        <fullName evidence="1">Uncharacterized protein</fullName>
    </submittedName>
</protein>